<feature type="domain" description="Dienelactone hydrolase" evidence="1">
    <location>
        <begin position="14"/>
        <end position="228"/>
    </location>
</feature>
<keyword evidence="2" id="KW-0378">Hydrolase</keyword>
<gene>
    <name evidence="2" type="ORF">HBF25_16260</name>
</gene>
<dbReference type="GO" id="GO:0016787">
    <property type="term" value="F:hydrolase activity"/>
    <property type="evidence" value="ECO:0007669"/>
    <property type="project" value="UniProtKB-KW"/>
</dbReference>
<name>A0A7X5ZJG3_9GAMM</name>
<reference evidence="2 3" key="1">
    <citation type="submission" date="2020-03" db="EMBL/GenBank/DDBJ databases">
        <authorList>
            <person name="Lai Q."/>
        </authorList>
    </citation>
    <scope>NUCLEOTIDE SEQUENCE [LARGE SCALE GENOMIC DNA]</scope>
    <source>
        <strain evidence="2 3">CCUG 25036</strain>
    </source>
</reference>
<dbReference type="Gene3D" id="3.40.50.1820">
    <property type="entry name" value="alpha/beta hydrolase"/>
    <property type="match status" value="1"/>
</dbReference>
<dbReference type="PANTHER" id="PTHR46623">
    <property type="entry name" value="CARBOXYMETHYLENEBUTENOLIDASE-RELATED"/>
    <property type="match status" value="1"/>
</dbReference>
<evidence type="ECO:0000259" key="1">
    <source>
        <dbReference type="Pfam" id="PF01738"/>
    </source>
</evidence>
<sequence length="232" mass="25499">MSDSLTISTPDGAFHAYVARPAITPAPVVIVIQEIFGLTEGIRSIADGWAREGYLAVAPDLFWRFKPGILLSEHSEEDWKQALDYYLRLDLDKAADDIEATIDAVRNLPGAGERVGVTGYCLGGLLTFITAARGKVDAAAEYYGSRTDEFVDRAKDSKTPLLIHLAGEDKFMDKAAIARIVDGLDTNPHVEIHVYEGRDHAFARPNGAHFHADDAARANARTRAFFREKLRG</sequence>
<dbReference type="SUPFAM" id="SSF53474">
    <property type="entry name" value="alpha/beta-Hydrolases"/>
    <property type="match status" value="1"/>
</dbReference>
<dbReference type="InterPro" id="IPR029058">
    <property type="entry name" value="AB_hydrolase_fold"/>
</dbReference>
<dbReference type="RefSeq" id="WP_166950237.1">
    <property type="nucleotide sequence ID" value="NZ_JAARLZ010000009.1"/>
</dbReference>
<dbReference type="InterPro" id="IPR051049">
    <property type="entry name" value="Dienelactone_hydrolase-like"/>
</dbReference>
<keyword evidence="3" id="KW-1185">Reference proteome</keyword>
<dbReference type="EMBL" id="JAARLZ010000009">
    <property type="protein sequence ID" value="NII07938.1"/>
    <property type="molecule type" value="Genomic_DNA"/>
</dbReference>
<evidence type="ECO:0000313" key="2">
    <source>
        <dbReference type="EMBL" id="NII07938.1"/>
    </source>
</evidence>
<dbReference type="PANTHER" id="PTHR46623:SF6">
    <property type="entry name" value="ALPHA_BETA-HYDROLASES SUPERFAMILY PROTEIN"/>
    <property type="match status" value="1"/>
</dbReference>
<organism evidence="2 3">
    <name type="scientific">Luteibacter anthropi</name>
    <dbReference type="NCBI Taxonomy" id="564369"/>
    <lineage>
        <taxon>Bacteria</taxon>
        <taxon>Pseudomonadati</taxon>
        <taxon>Pseudomonadota</taxon>
        <taxon>Gammaproteobacteria</taxon>
        <taxon>Lysobacterales</taxon>
        <taxon>Rhodanobacteraceae</taxon>
        <taxon>Luteibacter</taxon>
    </lineage>
</organism>
<comment type="caution">
    <text evidence="2">The sequence shown here is derived from an EMBL/GenBank/DDBJ whole genome shotgun (WGS) entry which is preliminary data.</text>
</comment>
<accession>A0A7X5ZJG3</accession>
<dbReference type="InterPro" id="IPR002925">
    <property type="entry name" value="Dienelactn_hydro"/>
</dbReference>
<evidence type="ECO:0000313" key="3">
    <source>
        <dbReference type="Proteomes" id="UP000490980"/>
    </source>
</evidence>
<proteinExistence type="predicted"/>
<protein>
    <submittedName>
        <fullName evidence="2">Dienelactone hydrolase family protein</fullName>
    </submittedName>
</protein>
<dbReference type="Pfam" id="PF01738">
    <property type="entry name" value="DLH"/>
    <property type="match status" value="1"/>
</dbReference>
<dbReference type="Proteomes" id="UP000490980">
    <property type="component" value="Unassembled WGS sequence"/>
</dbReference>
<dbReference type="AlphaFoldDB" id="A0A7X5ZJG3"/>